<dbReference type="PANTHER" id="PTHR36842">
    <property type="entry name" value="PROTEIN TOLB HOMOLOG"/>
    <property type="match status" value="1"/>
</dbReference>
<dbReference type="Proteomes" id="UP000095419">
    <property type="component" value="Unassembled WGS sequence"/>
</dbReference>
<evidence type="ECO:0000313" key="3">
    <source>
        <dbReference type="Proteomes" id="UP000095419"/>
    </source>
</evidence>
<organism evidence="2 3">
    <name type="scientific">Bacteroides uniformis</name>
    <dbReference type="NCBI Taxonomy" id="820"/>
    <lineage>
        <taxon>Bacteria</taxon>
        <taxon>Pseudomonadati</taxon>
        <taxon>Bacteroidota</taxon>
        <taxon>Bacteroidia</taxon>
        <taxon>Bacteroidales</taxon>
        <taxon>Bacteroidaceae</taxon>
        <taxon>Bacteroides</taxon>
    </lineage>
</organism>
<evidence type="ECO:0000313" key="2">
    <source>
        <dbReference type="EMBL" id="CUP02885.1"/>
    </source>
</evidence>
<gene>
    <name evidence="2" type="ORF">ERS417307_03002</name>
</gene>
<dbReference type="AlphaFoldDB" id="A0A174K090"/>
<dbReference type="Pfam" id="PF07676">
    <property type="entry name" value="PD40"/>
    <property type="match status" value="2"/>
</dbReference>
<dbReference type="RefSeq" id="WP_057089113.1">
    <property type="nucleotide sequence ID" value="NZ_CYZF01000008.1"/>
</dbReference>
<dbReference type="Gene3D" id="2.120.10.30">
    <property type="entry name" value="TolB, C-terminal domain"/>
    <property type="match status" value="2"/>
</dbReference>
<dbReference type="InterPro" id="IPR011042">
    <property type="entry name" value="6-blade_b-propeller_TolB-like"/>
</dbReference>
<name>A0A174K090_BACUN</name>
<protein>
    <submittedName>
        <fullName evidence="2">Putative cytochrome c binding protein</fullName>
    </submittedName>
</protein>
<proteinExistence type="inferred from homology"/>
<comment type="similarity">
    <text evidence="1">Belongs to the TolB family.</text>
</comment>
<sequence length="487" mass="56367">MKKHLICILSVWLLTTCSHPVNNPEKTEEWPEIYPDYIGVTIPATIAPMNFDYIGGKHDRIDVIVTGSKFGEIHVNARTASFPEDEWHKLLESNKGDSLLFTVSVKNENKWKQYRPFSMYVSDAPIDYGVVYRKVIPGYEVYSKMGIYERNLSSFEERVLLENAMVPGMCLNCHAFNRTNPGHLSLHIRGQHGATLMQIEGNRELLDTKTDSTLSACVYPYWHPEGKYIAYSVNRTTQSFHTAKVERIEVMDMASDILVYQPETHELLLSPLLQKKEVFETFPAFSADGKKLYFCSAAGKPMPEKYDEIRYSLCCIDFNPDNGTFGERVDTLINAEDLKKSVSFPRPSYDGKYIMFTLSDYGNFSIWHKEADLWLLNLQDGTMHAIEEANSTNTESYHSWSSNSRWLIFSSRRDDGLYTRLYLAYIEPDGRVCKPFMLPQEKPLEYYDWLIYSYNVPEFTNKPIQPEPRKIENEIVSNKRVKVKIRK</sequence>
<accession>A0A174K090</accession>
<evidence type="ECO:0000256" key="1">
    <source>
        <dbReference type="ARBA" id="ARBA00009820"/>
    </source>
</evidence>
<reference evidence="2 3" key="1">
    <citation type="submission" date="2015-09" db="EMBL/GenBank/DDBJ databases">
        <authorList>
            <consortium name="Pathogen Informatics"/>
        </authorList>
    </citation>
    <scope>NUCLEOTIDE SEQUENCE [LARGE SCALE GENOMIC DNA]</scope>
    <source>
        <strain evidence="2 3">2789STDY5608791</strain>
    </source>
</reference>
<dbReference type="EMBL" id="CYZF01000008">
    <property type="protein sequence ID" value="CUP02885.1"/>
    <property type="molecule type" value="Genomic_DNA"/>
</dbReference>
<dbReference type="SUPFAM" id="SSF82171">
    <property type="entry name" value="DPP6 N-terminal domain-like"/>
    <property type="match status" value="1"/>
</dbReference>
<dbReference type="PANTHER" id="PTHR36842:SF1">
    <property type="entry name" value="PROTEIN TOLB"/>
    <property type="match status" value="1"/>
</dbReference>
<dbReference type="InterPro" id="IPR011659">
    <property type="entry name" value="WD40"/>
</dbReference>